<dbReference type="UniPathway" id="UPA00222"/>
<evidence type="ECO:0000256" key="3">
    <source>
        <dbReference type="ARBA" id="ARBA00022692"/>
    </source>
</evidence>
<evidence type="ECO:0000256" key="10">
    <source>
        <dbReference type="SAM" id="Phobius"/>
    </source>
</evidence>
<dbReference type="GO" id="GO:0046513">
    <property type="term" value="P:ceramide biosynthetic process"/>
    <property type="evidence" value="ECO:0007669"/>
    <property type="project" value="TreeGrafter"/>
</dbReference>
<evidence type="ECO:0000313" key="13">
    <source>
        <dbReference type="Proteomes" id="UP000053647"/>
    </source>
</evidence>
<keyword evidence="8" id="KW-0746">Sphingolipid metabolism</keyword>
<dbReference type="EMBL" id="KN819342">
    <property type="protein sequence ID" value="KIJ14599.1"/>
    <property type="molecule type" value="Genomic_DNA"/>
</dbReference>
<comment type="catalytic activity">
    <reaction evidence="8">
        <text>an N-acylsphinganine + 2 Fe(II)-[cytochrome b5] + O2 + 2 H(+) = an N-acylsphing-4-enine + 2 Fe(III)-[cytochrome b5] + 2 H2O</text>
        <dbReference type="Rhea" id="RHEA:46544"/>
        <dbReference type="Rhea" id="RHEA-COMP:10438"/>
        <dbReference type="Rhea" id="RHEA-COMP:10439"/>
        <dbReference type="ChEBI" id="CHEBI:15377"/>
        <dbReference type="ChEBI" id="CHEBI:15378"/>
        <dbReference type="ChEBI" id="CHEBI:15379"/>
        <dbReference type="ChEBI" id="CHEBI:29033"/>
        <dbReference type="ChEBI" id="CHEBI:29034"/>
        <dbReference type="ChEBI" id="CHEBI:31488"/>
        <dbReference type="ChEBI" id="CHEBI:52639"/>
        <dbReference type="EC" id="1.14.19.17"/>
    </reaction>
</comment>
<dbReference type="EC" id="1.14.19.17" evidence="8"/>
<name>A0A0C9SXU7_PAXIN</name>
<feature type="transmembrane region" description="Helical" evidence="10">
    <location>
        <begin position="94"/>
        <end position="112"/>
    </location>
</feature>
<keyword evidence="5 8" id="KW-0560">Oxidoreductase</keyword>
<dbReference type="CDD" id="cd03508">
    <property type="entry name" value="Delta4-sphingolipid-FADS-like"/>
    <property type="match status" value="1"/>
</dbReference>
<evidence type="ECO:0000256" key="5">
    <source>
        <dbReference type="ARBA" id="ARBA00023002"/>
    </source>
</evidence>
<dbReference type="Pfam" id="PF08557">
    <property type="entry name" value="Lipid_DES"/>
    <property type="match status" value="1"/>
</dbReference>
<dbReference type="Proteomes" id="UP000053647">
    <property type="component" value="Unassembled WGS sequence"/>
</dbReference>
<dbReference type="SMART" id="SM01269">
    <property type="entry name" value="Lipid_DES"/>
    <property type="match status" value="1"/>
</dbReference>
<reference evidence="13" key="2">
    <citation type="submission" date="2015-01" db="EMBL/GenBank/DDBJ databases">
        <title>Evolutionary Origins and Diversification of the Mycorrhizal Mutualists.</title>
        <authorList>
            <consortium name="DOE Joint Genome Institute"/>
            <consortium name="Mycorrhizal Genomics Consortium"/>
            <person name="Kohler A."/>
            <person name="Kuo A."/>
            <person name="Nagy L.G."/>
            <person name="Floudas D."/>
            <person name="Copeland A."/>
            <person name="Barry K.W."/>
            <person name="Cichocki N."/>
            <person name="Veneault-Fourrey C."/>
            <person name="LaButti K."/>
            <person name="Lindquist E.A."/>
            <person name="Lipzen A."/>
            <person name="Lundell T."/>
            <person name="Morin E."/>
            <person name="Murat C."/>
            <person name="Riley R."/>
            <person name="Ohm R."/>
            <person name="Sun H."/>
            <person name="Tunlid A."/>
            <person name="Henrissat B."/>
            <person name="Grigoriev I.V."/>
            <person name="Hibbett D.S."/>
            <person name="Martin F."/>
        </authorList>
    </citation>
    <scope>NUCLEOTIDE SEQUENCE [LARGE SCALE GENOMIC DNA]</scope>
    <source>
        <strain evidence="13">ATCC 200175</strain>
    </source>
</reference>
<dbReference type="OrthoDB" id="200948at2759"/>
<feature type="domain" description="Sphingolipid delta4-desaturase N-terminal" evidence="11">
    <location>
        <begin position="54"/>
        <end position="92"/>
    </location>
</feature>
<keyword evidence="3 10" id="KW-0812">Transmembrane</keyword>
<dbReference type="PANTHER" id="PTHR12879">
    <property type="entry name" value="SPHINGOLIPID DELTA 4 DESATURASE/C-4 HYDROXYLASE PROTEIN DES2"/>
    <property type="match status" value="1"/>
</dbReference>
<dbReference type="GO" id="GO:0042284">
    <property type="term" value="F:sphingolipid delta-4 desaturase activity"/>
    <property type="evidence" value="ECO:0007669"/>
    <property type="project" value="UniProtKB-UniRule"/>
</dbReference>
<dbReference type="PIRSF" id="PIRSF017228">
    <property type="entry name" value="Sphnglp_dlt4_des"/>
    <property type="match status" value="1"/>
</dbReference>
<proteinExistence type="inferred from homology"/>
<dbReference type="PANTHER" id="PTHR12879:SF8">
    <property type="entry name" value="SPHINGOLIPID DELTA(4)-DESATURASE DES1"/>
    <property type="match status" value="1"/>
</dbReference>
<dbReference type="GO" id="GO:0016020">
    <property type="term" value="C:membrane"/>
    <property type="evidence" value="ECO:0007669"/>
    <property type="project" value="UniProtKB-SubCell"/>
</dbReference>
<keyword evidence="13" id="KW-1185">Reference proteome</keyword>
<evidence type="ECO:0000259" key="11">
    <source>
        <dbReference type="SMART" id="SM01269"/>
    </source>
</evidence>
<feature type="region of interest" description="Disordered" evidence="9">
    <location>
        <begin position="23"/>
        <end position="56"/>
    </location>
</feature>
<organism evidence="12 13">
    <name type="scientific">Paxillus involutus ATCC 200175</name>
    <dbReference type="NCBI Taxonomy" id="664439"/>
    <lineage>
        <taxon>Eukaryota</taxon>
        <taxon>Fungi</taxon>
        <taxon>Dikarya</taxon>
        <taxon>Basidiomycota</taxon>
        <taxon>Agaricomycotina</taxon>
        <taxon>Agaricomycetes</taxon>
        <taxon>Agaricomycetidae</taxon>
        <taxon>Boletales</taxon>
        <taxon>Paxilineae</taxon>
        <taxon>Paxillaceae</taxon>
        <taxon>Paxillus</taxon>
    </lineage>
</organism>
<protein>
    <recommendedName>
        <fullName evidence="8">Sphingolipid delta(4)-desaturase</fullName>
        <ecNumber evidence="8">1.14.19.17</ecNumber>
    </recommendedName>
</protein>
<comment type="subcellular location">
    <subcellularLocation>
        <location evidence="1">Membrane</location>
        <topology evidence="1">Multi-pass membrane protein</topology>
    </subcellularLocation>
</comment>
<evidence type="ECO:0000313" key="12">
    <source>
        <dbReference type="EMBL" id="KIJ14599.1"/>
    </source>
</evidence>
<evidence type="ECO:0000256" key="8">
    <source>
        <dbReference type="PIRNR" id="PIRNR017228"/>
    </source>
</evidence>
<dbReference type="InterPro" id="IPR013866">
    <property type="entry name" value="Sphingolipid_d4-desaturase_N"/>
</dbReference>
<evidence type="ECO:0000256" key="6">
    <source>
        <dbReference type="ARBA" id="ARBA00023098"/>
    </source>
</evidence>
<feature type="transmembrane region" description="Helical" evidence="10">
    <location>
        <begin position="118"/>
        <end position="139"/>
    </location>
</feature>
<evidence type="ECO:0000256" key="4">
    <source>
        <dbReference type="ARBA" id="ARBA00022989"/>
    </source>
</evidence>
<evidence type="ECO:0000256" key="7">
    <source>
        <dbReference type="ARBA" id="ARBA00023136"/>
    </source>
</evidence>
<sequence length="383" mass="43208">MARKSGNGGAEAEVDFSYFGGAESLTEGKRSPRRTLVVSPTEKDNRQSYPGPPQDPADFLWLMTEEPHRSRRMAILKAHPEVTKLMGHEPLTKYVVLGVVSLQLFIAVQLRHSHPLSFWFLFLAYAVGGTANHNLFLAIHEITHNLAFKGVNTNKALAVFANIPIGIPYSAAFKKYHIEHHKHLGEDGIDTDLPTNFELLCLNNVLGKTFFATFQILFYALRPGFVRTQTPTRWHLINLVVQLVFDYILVQTFGIRPLLYLLFSSFFAGSLHPCAGHFIAEHYVWDGLNQETYSYYGPLNVLAYNVGYHNEHHDFPSIPWTRLSALRTLAPEFYDTIPSHPSWPMVIVNFIRDPEVGMFARVKRAGKGGRLSGQVTPSGSDRD</sequence>
<dbReference type="InterPro" id="IPR005804">
    <property type="entry name" value="FA_desaturase_dom"/>
</dbReference>
<dbReference type="Pfam" id="PF00487">
    <property type="entry name" value="FA_desaturase"/>
    <property type="match status" value="1"/>
</dbReference>
<dbReference type="HOGENOM" id="CLU_032156_0_1_1"/>
<keyword evidence="4 10" id="KW-1133">Transmembrane helix</keyword>
<comment type="pathway">
    <text evidence="8">Lipid metabolism; sphingolipid metabolism.</text>
</comment>
<reference evidence="12 13" key="1">
    <citation type="submission" date="2014-06" db="EMBL/GenBank/DDBJ databases">
        <authorList>
            <consortium name="DOE Joint Genome Institute"/>
            <person name="Kuo A."/>
            <person name="Kohler A."/>
            <person name="Nagy L.G."/>
            <person name="Floudas D."/>
            <person name="Copeland A."/>
            <person name="Barry K.W."/>
            <person name="Cichocki N."/>
            <person name="Veneault-Fourrey C."/>
            <person name="LaButti K."/>
            <person name="Lindquist E.A."/>
            <person name="Lipzen A."/>
            <person name="Lundell T."/>
            <person name="Morin E."/>
            <person name="Murat C."/>
            <person name="Sun H."/>
            <person name="Tunlid A."/>
            <person name="Henrissat B."/>
            <person name="Grigoriev I.V."/>
            <person name="Hibbett D.S."/>
            <person name="Martin F."/>
            <person name="Nordberg H.P."/>
            <person name="Cantor M.N."/>
            <person name="Hua S.X."/>
        </authorList>
    </citation>
    <scope>NUCLEOTIDE SEQUENCE [LARGE SCALE GENOMIC DNA]</scope>
    <source>
        <strain evidence="12 13">ATCC 200175</strain>
    </source>
</reference>
<evidence type="ECO:0000256" key="1">
    <source>
        <dbReference type="ARBA" id="ARBA00004141"/>
    </source>
</evidence>
<dbReference type="AlphaFoldDB" id="A0A0C9SXU7"/>
<evidence type="ECO:0000256" key="2">
    <source>
        <dbReference type="ARBA" id="ARBA00006146"/>
    </source>
</evidence>
<keyword evidence="6 8" id="KW-0443">Lipid metabolism</keyword>
<dbReference type="InterPro" id="IPR011388">
    <property type="entry name" value="DES1/DES2"/>
</dbReference>
<accession>A0A0C9SXU7</accession>
<comment type="similarity">
    <text evidence="2 8">Belongs to the fatty acid desaturase type 1 family. DEGS subfamily.</text>
</comment>
<keyword evidence="7 8" id="KW-0472">Membrane</keyword>
<gene>
    <name evidence="12" type="ORF">PAXINDRAFT_169739</name>
</gene>
<comment type="function">
    <text evidence="8">Delta(4)-fatty-acid desaturase which introduces a double bond at the 4-position in the long-chain base (LCB) of ceramides.</text>
</comment>
<evidence type="ECO:0000256" key="9">
    <source>
        <dbReference type="SAM" id="MobiDB-lite"/>
    </source>
</evidence>